<dbReference type="RefSeq" id="XP_003870292.1">
    <property type="nucleotide sequence ID" value="XM_003870243.1"/>
</dbReference>
<dbReference type="HOGENOM" id="CLU_484832_0_0_1"/>
<dbReference type="EMBL" id="HE681723">
    <property type="protein sequence ID" value="CCG24162.1"/>
    <property type="molecule type" value="Genomic_DNA"/>
</dbReference>
<dbReference type="GeneID" id="14540873"/>
<name>H8X863_CANO9</name>
<gene>
    <name evidence="1" type="ORF">CORT_0E05780</name>
</gene>
<accession>H8X863</accession>
<dbReference type="eggNOG" id="ENOG502RQ0T">
    <property type="taxonomic scope" value="Eukaryota"/>
</dbReference>
<dbReference type="KEGG" id="cot:CORT_0E05780"/>
<sequence>MYSRTPLRRLLQPERIRPCNFICTRCLSSKAPIYDTTSSRIKHLSQLKSTYDIIKELKDVYSTIDSTFIQDVVTELAKSRNEEVKLPLNILRNAKAREYMLKDCCEIVMKDDVDLILSSLGVLHRAKILPRHEYQGKDANTLRMEFLQLLMNENQIALATMCILNYIVNDIEVPYPKIKLLIDIISSSSLTDFPMNSYCLLQVLRISTRIDPLELFTSLMYLSSNVNGNYFANHLFFKYVDDEVFARMSIQQQHWIILSMLEVNLENSDAIKALKIWQVAKPIVLISAPSANQISLYVEKLINAFQLHHNETLIEQEINNLPACLDTDYMIDYKLFFYAQHSADKFHTLVKTLHSPLRRSSLTSLLRSFIQLRDESNAEKIVSTIFAHSTINSEELQTIVETLLQKGKVSEALSMVQRMNLETSKFSYLMMFKHTWKNRDQAFFKEFYLKFMNLNYDDSLLELFTIELIRAISTINNRQAVRYYVNFLKKVDFRPYKTNELYQLIDFKRYGFLDEFSQLVRLTPFGMVECLKILSKQTVLDRDPISLRWCFEEFRKSGWEVSTIVEYLEHFDTDGYLRQILKERAFK</sequence>
<evidence type="ECO:0000313" key="2">
    <source>
        <dbReference type="Proteomes" id="UP000005018"/>
    </source>
</evidence>
<dbReference type="Proteomes" id="UP000005018">
    <property type="component" value="Chromosome 5"/>
</dbReference>
<protein>
    <submittedName>
        <fullName evidence="1">Uncharacterized protein</fullName>
    </submittedName>
</protein>
<dbReference type="AlphaFoldDB" id="H8X863"/>
<proteinExistence type="predicted"/>
<keyword evidence="2" id="KW-1185">Reference proteome</keyword>
<organism evidence="1 2">
    <name type="scientific">Candida orthopsilosis (strain 90-125)</name>
    <name type="common">Yeast</name>
    <dbReference type="NCBI Taxonomy" id="1136231"/>
    <lineage>
        <taxon>Eukaryota</taxon>
        <taxon>Fungi</taxon>
        <taxon>Dikarya</taxon>
        <taxon>Ascomycota</taxon>
        <taxon>Saccharomycotina</taxon>
        <taxon>Pichiomycetes</taxon>
        <taxon>Debaryomycetaceae</taxon>
        <taxon>Candida/Lodderomyces clade</taxon>
        <taxon>Candida</taxon>
    </lineage>
</organism>
<dbReference type="OrthoDB" id="4019754at2759"/>
<evidence type="ECO:0000313" key="1">
    <source>
        <dbReference type="EMBL" id="CCG24162.1"/>
    </source>
</evidence>
<reference evidence="1 2" key="1">
    <citation type="journal article" date="2012" name="PLoS ONE">
        <title>Sequence and analysis of the genome of the pathogenic yeast Candida orthopsilosis.</title>
        <authorList>
            <person name="Riccombeni A."/>
            <person name="Vidanes G."/>
            <person name="Proux-Wera E."/>
            <person name="Wolfe K.H."/>
            <person name="Butler G."/>
        </authorList>
    </citation>
    <scope>NUCLEOTIDE SEQUENCE [LARGE SCALE GENOMIC DNA]</scope>
    <source>
        <strain evidence="1 2">Co 90-125</strain>
    </source>
</reference>